<reference evidence="1 2" key="1">
    <citation type="journal article" date="2012" name="J. Bacteriol.">
        <title>Complete genome sequence of Mycoplasma wenyonii strain Massachusetts.</title>
        <authorList>
            <person name="Dos Santos A.P."/>
            <person name="Guimaraes A.M."/>
            <person name="do Nascimento N.C."/>
            <person name="Sanmiguel P.J."/>
            <person name="Messick J.B."/>
        </authorList>
    </citation>
    <scope>NUCLEOTIDE SEQUENCE [LARGE SCALE GENOMIC DNA]</scope>
    <source>
        <strain evidence="1 2">Massachusetts</strain>
    </source>
</reference>
<proteinExistence type="predicted"/>
<dbReference type="Proteomes" id="UP000009005">
    <property type="component" value="Chromosome"/>
</dbReference>
<dbReference type="PATRIC" id="fig|1197325.3.peg.408"/>
<organism evidence="1 2">
    <name type="scientific">Mycoplasma wenyonii (strain Massachusetts)</name>
    <name type="common">Eperythrozoon wenyonii</name>
    <dbReference type="NCBI Taxonomy" id="1197325"/>
    <lineage>
        <taxon>Bacteria</taxon>
        <taxon>Bacillati</taxon>
        <taxon>Mycoplasmatota</taxon>
        <taxon>Mollicutes</taxon>
        <taxon>Mycoplasmataceae</taxon>
        <taxon>Mycoplasma</taxon>
    </lineage>
</organism>
<protein>
    <submittedName>
        <fullName evidence="1">Uncharacterized protein</fullName>
    </submittedName>
</protein>
<dbReference type="STRING" id="1197325.WEN_01885"/>
<dbReference type="HOGENOM" id="CLU_2807905_0_0_14"/>
<dbReference type="EMBL" id="CP003703">
    <property type="protein sequence ID" value="AFN65170.1"/>
    <property type="molecule type" value="Genomic_DNA"/>
</dbReference>
<evidence type="ECO:0000313" key="2">
    <source>
        <dbReference type="Proteomes" id="UP000009005"/>
    </source>
</evidence>
<dbReference type="RefSeq" id="WP_014849880.1">
    <property type="nucleotide sequence ID" value="NC_018149.1"/>
</dbReference>
<evidence type="ECO:0000313" key="1">
    <source>
        <dbReference type="EMBL" id="AFN65170.1"/>
    </source>
</evidence>
<sequence length="67" mass="7806">MDGTQKEWYLVNFCEKVEIVELQAYGSGKKPKLLKCEWRSNGKSGKDYWKEFDSKTTLYEAPPKPSN</sequence>
<dbReference type="AlphaFoldDB" id="I6ZIY9"/>
<accession>I6ZIY9</accession>
<name>I6ZIY9_MYCWM</name>
<gene>
    <name evidence="1" type="ordered locus">WEN_01885</name>
</gene>
<dbReference type="KEGG" id="mwe:WEN_01885"/>
<keyword evidence="2" id="KW-1185">Reference proteome</keyword>